<evidence type="ECO:0000313" key="2">
    <source>
        <dbReference type="EMBL" id="RKS78142.1"/>
    </source>
</evidence>
<feature type="transmembrane region" description="Helical" evidence="1">
    <location>
        <begin position="16"/>
        <end position="34"/>
    </location>
</feature>
<evidence type="ECO:0000313" key="3">
    <source>
        <dbReference type="Proteomes" id="UP000268233"/>
    </source>
</evidence>
<protein>
    <submittedName>
        <fullName evidence="2">Uncharacterized protein</fullName>
    </submittedName>
</protein>
<keyword evidence="1" id="KW-0812">Transmembrane</keyword>
<gene>
    <name evidence="2" type="ORF">BDK61_3791</name>
</gene>
<evidence type="ECO:0000256" key="1">
    <source>
        <dbReference type="SAM" id="Phobius"/>
    </source>
</evidence>
<dbReference type="EMBL" id="RBWW01000002">
    <property type="protein sequence ID" value="RKS78142.1"/>
    <property type="molecule type" value="Genomic_DNA"/>
</dbReference>
<dbReference type="AlphaFoldDB" id="A0A495QVP9"/>
<reference evidence="2 3" key="1">
    <citation type="submission" date="2018-10" db="EMBL/GenBank/DDBJ databases">
        <title>Genomic Encyclopedia of Archaeal and Bacterial Type Strains, Phase II (KMG-II): from individual species to whole genera.</title>
        <authorList>
            <person name="Goeker M."/>
        </authorList>
    </citation>
    <scope>NUCLEOTIDE SEQUENCE [LARGE SCALE GENOMIC DNA]</scope>
    <source>
        <strain evidence="2 3">DSM 11927</strain>
    </source>
</reference>
<dbReference type="Proteomes" id="UP000268233">
    <property type="component" value="Unassembled WGS sequence"/>
</dbReference>
<organism evidence="2 3">
    <name type="scientific">Haloarcula quadrata</name>
    <dbReference type="NCBI Taxonomy" id="182779"/>
    <lineage>
        <taxon>Archaea</taxon>
        <taxon>Methanobacteriati</taxon>
        <taxon>Methanobacteriota</taxon>
        <taxon>Stenosarchaea group</taxon>
        <taxon>Halobacteria</taxon>
        <taxon>Halobacteriales</taxon>
        <taxon>Haloarculaceae</taxon>
        <taxon>Haloarcula</taxon>
    </lineage>
</organism>
<sequence>MSSIASLIRNLSRDEIVSITIIGITVAVFAWYRTSMTGIQRLSNSIIVLLVSIGCATAVTVVLKEWNPTWYSS</sequence>
<proteinExistence type="predicted"/>
<name>A0A495QVP9_9EURY</name>
<keyword evidence="1" id="KW-1133">Transmembrane helix</keyword>
<feature type="transmembrane region" description="Helical" evidence="1">
    <location>
        <begin position="46"/>
        <end position="63"/>
    </location>
</feature>
<keyword evidence="1" id="KW-0472">Membrane</keyword>
<keyword evidence="3" id="KW-1185">Reference proteome</keyword>
<comment type="caution">
    <text evidence="2">The sequence shown here is derived from an EMBL/GenBank/DDBJ whole genome shotgun (WGS) entry which is preliminary data.</text>
</comment>
<accession>A0A495QVP9</accession>